<proteinExistence type="inferred from homology"/>
<dbReference type="InterPro" id="IPR023753">
    <property type="entry name" value="FAD/NAD-binding_dom"/>
</dbReference>
<comment type="caution">
    <text evidence="5">The sequence shown here is derived from an EMBL/GenBank/DDBJ whole genome shotgun (WGS) entry which is preliminary data.</text>
</comment>
<sequence length="313" mass="34069">MANEATEKVHVLIIGSGPAGYTAAIYAARANMKPVLYQGIQPGGQLTITTEVENYPGYPEGIQGPEMMVNFEKQAARMGADIRYGLATKVDFSVQPYKVWIDEEKLIEADAVIISTGASAKWLGLPSEERLNGFGVSACAVCDGFFFRGKEVAIVGAGDTAAEEAIYLSKLCTTVHMFIRKDKMRASKVMQDRVLATPNIKVYWNSDTEEILGEKKVEAVRIRNNQTQEATEIPISGFFVAIGHQPNSDIFKGYINMDETGYILTEPGTSKTNLEGVFAAGDVQDKNYRQAVTAAGSGCMAALDAERYLSAKY</sequence>
<dbReference type="PRINTS" id="PR00368">
    <property type="entry name" value="FADPNR"/>
</dbReference>
<keyword evidence="1 3" id="KW-0285">Flavoprotein</keyword>
<dbReference type="PANTHER" id="PTHR48105">
    <property type="entry name" value="THIOREDOXIN REDUCTASE 1-RELATED-RELATED"/>
    <property type="match status" value="1"/>
</dbReference>
<organism evidence="5 6">
    <name type="scientific">Sediminibacterium roseum</name>
    <dbReference type="NCBI Taxonomy" id="1978412"/>
    <lineage>
        <taxon>Bacteria</taxon>
        <taxon>Pseudomonadati</taxon>
        <taxon>Bacteroidota</taxon>
        <taxon>Chitinophagia</taxon>
        <taxon>Chitinophagales</taxon>
        <taxon>Chitinophagaceae</taxon>
        <taxon>Sediminibacterium</taxon>
    </lineage>
</organism>
<evidence type="ECO:0000256" key="2">
    <source>
        <dbReference type="ARBA" id="ARBA00023002"/>
    </source>
</evidence>
<reference evidence="5 6" key="1">
    <citation type="submission" date="2020-01" db="EMBL/GenBank/DDBJ databases">
        <title>Genome analysis.</title>
        <authorList>
            <person name="Wu S."/>
            <person name="Wang G."/>
        </authorList>
    </citation>
    <scope>NUCLEOTIDE SEQUENCE [LARGE SCALE GENOMIC DNA]</scope>
    <source>
        <strain evidence="5 6">SYL130</strain>
    </source>
</reference>
<evidence type="ECO:0000256" key="1">
    <source>
        <dbReference type="ARBA" id="ARBA00022630"/>
    </source>
</evidence>
<name>A0ABW9ZZ70_9BACT</name>
<dbReference type="SUPFAM" id="SSF51905">
    <property type="entry name" value="FAD/NAD(P)-binding domain"/>
    <property type="match status" value="1"/>
</dbReference>
<comment type="cofactor">
    <cofactor evidence="3">
        <name>FAD</name>
        <dbReference type="ChEBI" id="CHEBI:57692"/>
    </cofactor>
</comment>
<dbReference type="PRINTS" id="PR00469">
    <property type="entry name" value="PNDRDTASEII"/>
</dbReference>
<dbReference type="InterPro" id="IPR050097">
    <property type="entry name" value="Ferredoxin-NADP_redctase_2"/>
</dbReference>
<comment type="similarity">
    <text evidence="3">Belongs to the class-II pyridine nucleotide-disulfide oxidoreductase family.</text>
</comment>
<dbReference type="RefSeq" id="WP_161818488.1">
    <property type="nucleotide sequence ID" value="NZ_JAACJS010000012.1"/>
</dbReference>
<gene>
    <name evidence="5" type="primary">trxB</name>
    <name evidence="5" type="ORF">GWC95_09620</name>
</gene>
<keyword evidence="3" id="KW-0676">Redox-active center</keyword>
<protein>
    <recommendedName>
        <fullName evidence="3">Thioredoxin reductase</fullName>
        <ecNumber evidence="3">1.8.1.9</ecNumber>
    </recommendedName>
</protein>
<comment type="subunit">
    <text evidence="3">Homodimer.</text>
</comment>
<evidence type="ECO:0000256" key="3">
    <source>
        <dbReference type="RuleBase" id="RU003880"/>
    </source>
</evidence>
<feature type="domain" description="FAD/NAD(P)-binding" evidence="4">
    <location>
        <begin position="10"/>
        <end position="298"/>
    </location>
</feature>
<comment type="catalytic activity">
    <reaction evidence="3">
        <text>[thioredoxin]-dithiol + NADP(+) = [thioredoxin]-disulfide + NADPH + H(+)</text>
        <dbReference type="Rhea" id="RHEA:20345"/>
        <dbReference type="Rhea" id="RHEA-COMP:10698"/>
        <dbReference type="Rhea" id="RHEA-COMP:10700"/>
        <dbReference type="ChEBI" id="CHEBI:15378"/>
        <dbReference type="ChEBI" id="CHEBI:29950"/>
        <dbReference type="ChEBI" id="CHEBI:50058"/>
        <dbReference type="ChEBI" id="CHEBI:57783"/>
        <dbReference type="ChEBI" id="CHEBI:58349"/>
        <dbReference type="EC" id="1.8.1.9"/>
    </reaction>
</comment>
<dbReference type="EC" id="1.8.1.9" evidence="3"/>
<dbReference type="Pfam" id="PF07992">
    <property type="entry name" value="Pyr_redox_2"/>
    <property type="match status" value="1"/>
</dbReference>
<dbReference type="InterPro" id="IPR036188">
    <property type="entry name" value="FAD/NAD-bd_sf"/>
</dbReference>
<keyword evidence="6" id="KW-1185">Reference proteome</keyword>
<keyword evidence="3" id="KW-0274">FAD</keyword>
<dbReference type="InterPro" id="IPR005982">
    <property type="entry name" value="Thioredox_Rdtase"/>
</dbReference>
<dbReference type="Proteomes" id="UP000753802">
    <property type="component" value="Unassembled WGS sequence"/>
</dbReference>
<dbReference type="NCBIfam" id="TIGR01292">
    <property type="entry name" value="TRX_reduct"/>
    <property type="match status" value="1"/>
</dbReference>
<evidence type="ECO:0000313" key="6">
    <source>
        <dbReference type="Proteomes" id="UP000753802"/>
    </source>
</evidence>
<keyword evidence="2 3" id="KW-0560">Oxidoreductase</keyword>
<accession>A0ABW9ZZ70</accession>
<evidence type="ECO:0000313" key="5">
    <source>
        <dbReference type="EMBL" id="NCI50181.1"/>
    </source>
</evidence>
<evidence type="ECO:0000259" key="4">
    <source>
        <dbReference type="Pfam" id="PF07992"/>
    </source>
</evidence>
<dbReference type="EMBL" id="JAACJS010000012">
    <property type="protein sequence ID" value="NCI50181.1"/>
    <property type="molecule type" value="Genomic_DNA"/>
</dbReference>
<dbReference type="GO" id="GO:0004791">
    <property type="term" value="F:thioredoxin-disulfide reductase (NADPH) activity"/>
    <property type="evidence" value="ECO:0007669"/>
    <property type="project" value="UniProtKB-EC"/>
</dbReference>
<dbReference type="Gene3D" id="3.50.50.60">
    <property type="entry name" value="FAD/NAD(P)-binding domain"/>
    <property type="match status" value="2"/>
</dbReference>